<name>A0A1F2PC71_9EURY</name>
<keyword evidence="2" id="KW-1185">Reference proteome</keyword>
<evidence type="ECO:0000313" key="2">
    <source>
        <dbReference type="Proteomes" id="UP000186940"/>
    </source>
</evidence>
<accession>A0A1F2PC71</accession>
<evidence type="ECO:0000313" key="1">
    <source>
        <dbReference type="EMBL" id="OFV68843.1"/>
    </source>
</evidence>
<dbReference type="EMBL" id="LYOS01000001">
    <property type="protein sequence ID" value="OFV68843.1"/>
    <property type="molecule type" value="Genomic_DNA"/>
</dbReference>
<dbReference type="Proteomes" id="UP000186940">
    <property type="component" value="Unassembled WGS sequence"/>
</dbReference>
<gene>
    <name evidence="1" type="ORF">SCAL_000519</name>
</gene>
<dbReference type="AlphaFoldDB" id="A0A1F2PC71"/>
<organism evidence="1 2">
    <name type="scientific">Candidatus Syntropharchaeum caldarium</name>
    <dbReference type="NCBI Taxonomy" id="1838285"/>
    <lineage>
        <taxon>Archaea</taxon>
        <taxon>Methanobacteriati</taxon>
        <taxon>Methanobacteriota</taxon>
        <taxon>Stenosarchaea group</taxon>
        <taxon>Methanomicrobia</taxon>
        <taxon>Methanosarcinales</taxon>
        <taxon>ANME-2 cluster</taxon>
        <taxon>Candidatus Syntropharchaeum</taxon>
    </lineage>
</organism>
<sequence length="137" mass="16280">MIKEGFYRLMIAYYNGWAEFESIYGDIDLVVHYLKRGLKYAERLKRVASSERDIHVAEANIRKARLILSLFEEKISVSEFKKGMQELEKYPIAFRRGREDIGTPEEAIAATIHRIEYTYDRYDVRYPSFDMHRSGDR</sequence>
<dbReference type="STRING" id="1838285.SCAL_000519"/>
<proteinExistence type="predicted"/>
<protein>
    <submittedName>
        <fullName evidence="1">Uncharacterized protein</fullName>
    </submittedName>
</protein>
<comment type="caution">
    <text evidence="1">The sequence shown here is derived from an EMBL/GenBank/DDBJ whole genome shotgun (WGS) entry which is preliminary data.</text>
</comment>
<reference evidence="1" key="1">
    <citation type="submission" date="2016-05" db="EMBL/GenBank/DDBJ databases">
        <title>Microbial consortia oxidize butane by reversing methanogenesis.</title>
        <authorList>
            <person name="Laso-Perez R."/>
            <person name="Richter M."/>
            <person name="Wegener G."/>
            <person name="Musat F."/>
        </authorList>
    </citation>
    <scope>NUCLEOTIDE SEQUENCE [LARGE SCALE GENOMIC DNA]</scope>
    <source>
        <strain evidence="1">BOX2</strain>
    </source>
</reference>